<comment type="caution">
    <text evidence="1">The sequence shown here is derived from an EMBL/GenBank/DDBJ whole genome shotgun (WGS) entry which is preliminary data.</text>
</comment>
<dbReference type="AlphaFoldDB" id="A0AA88MHU8"/>
<organism evidence="1 2">
    <name type="scientific">Channa striata</name>
    <name type="common">Snakehead murrel</name>
    <name type="synonym">Ophicephalus striatus</name>
    <dbReference type="NCBI Taxonomy" id="64152"/>
    <lineage>
        <taxon>Eukaryota</taxon>
        <taxon>Metazoa</taxon>
        <taxon>Chordata</taxon>
        <taxon>Craniata</taxon>
        <taxon>Vertebrata</taxon>
        <taxon>Euteleostomi</taxon>
        <taxon>Actinopterygii</taxon>
        <taxon>Neopterygii</taxon>
        <taxon>Teleostei</taxon>
        <taxon>Neoteleostei</taxon>
        <taxon>Acanthomorphata</taxon>
        <taxon>Anabantaria</taxon>
        <taxon>Anabantiformes</taxon>
        <taxon>Channoidei</taxon>
        <taxon>Channidae</taxon>
        <taxon>Channa</taxon>
    </lineage>
</organism>
<proteinExistence type="predicted"/>
<keyword evidence="2" id="KW-1185">Reference proteome</keyword>
<reference evidence="1" key="1">
    <citation type="submission" date="2023-07" db="EMBL/GenBank/DDBJ databases">
        <title>Chromosome-level Genome Assembly of Striped Snakehead (Channa striata).</title>
        <authorList>
            <person name="Liu H."/>
        </authorList>
    </citation>
    <scope>NUCLEOTIDE SEQUENCE</scope>
    <source>
        <strain evidence="1">Gz</strain>
        <tissue evidence="1">Muscle</tissue>
    </source>
</reference>
<dbReference type="InterPro" id="IPR035914">
    <property type="entry name" value="Sperma_CUB_dom_sf"/>
</dbReference>
<gene>
    <name evidence="1" type="ORF">Q5P01_014782</name>
</gene>
<dbReference type="SUPFAM" id="SSF49854">
    <property type="entry name" value="Spermadhesin, CUB domain"/>
    <property type="match status" value="1"/>
</dbReference>
<dbReference type="Gene3D" id="2.60.120.290">
    <property type="entry name" value="Spermadhesin, CUB domain"/>
    <property type="match status" value="1"/>
</dbReference>
<dbReference type="Proteomes" id="UP001187415">
    <property type="component" value="Unassembled WGS sequence"/>
</dbReference>
<name>A0AA88MHU8_CHASR</name>
<dbReference type="EMBL" id="JAUPFM010000011">
    <property type="protein sequence ID" value="KAK2837570.1"/>
    <property type="molecule type" value="Genomic_DNA"/>
</dbReference>
<evidence type="ECO:0000313" key="1">
    <source>
        <dbReference type="EMBL" id="KAK2837570.1"/>
    </source>
</evidence>
<protein>
    <recommendedName>
        <fullName evidence="3">CUB domain-containing protein</fullName>
    </recommendedName>
</protein>
<sequence length="299" mass="33287">MHIPKPITIQGCYMGSCTHAPDATPSSTTAAHTEVKTDLTEDAFQLSPTLSHKDTSKPDMDHLKIITAPRSTTTAPPTPKPSTCGQLLLEKSGMVDLRSVTGRCTVSIGRPLDEVIHIKLESSFLNCTKKEYVAFFDRLAFIRKCDQAAGSELTTRTNVLLVRQNLLTPGNGIVFSYSSQKNMKKSHHQDCDIQLFSPRGVFENPSTSDTNHTCRVLINAPPLVKIRIQALHIGLVFNSTDSQSTYIMIRDMDVLKTNVFKGQQLFLWHSSGNMAEIEFHGDYLHSEGSFRAEYSFMHL</sequence>
<accession>A0AA88MHU8</accession>
<evidence type="ECO:0000313" key="2">
    <source>
        <dbReference type="Proteomes" id="UP001187415"/>
    </source>
</evidence>
<evidence type="ECO:0008006" key="3">
    <source>
        <dbReference type="Google" id="ProtNLM"/>
    </source>
</evidence>